<feature type="transmembrane region" description="Helical" evidence="2">
    <location>
        <begin position="174"/>
        <end position="193"/>
    </location>
</feature>
<feature type="transmembrane region" description="Helical" evidence="2">
    <location>
        <begin position="116"/>
        <end position="137"/>
    </location>
</feature>
<feature type="transmembrane region" description="Helical" evidence="2">
    <location>
        <begin position="149"/>
        <end position="167"/>
    </location>
</feature>
<dbReference type="InterPro" id="IPR001054">
    <property type="entry name" value="A/G_cyclase"/>
</dbReference>
<dbReference type="PANTHER" id="PTHR43081:SF1">
    <property type="entry name" value="ADENYLATE CYCLASE, TERMINAL-DIFFERENTIATION SPECIFIC"/>
    <property type="match status" value="1"/>
</dbReference>
<dbReference type="EMBL" id="JAOQNS010000002">
    <property type="protein sequence ID" value="MCW2306353.1"/>
    <property type="molecule type" value="Genomic_DNA"/>
</dbReference>
<keyword evidence="2" id="KW-0472">Membrane</keyword>
<dbReference type="CDD" id="cd07302">
    <property type="entry name" value="CHD"/>
    <property type="match status" value="1"/>
</dbReference>
<feature type="region of interest" description="Disordered" evidence="1">
    <location>
        <begin position="1"/>
        <end position="21"/>
    </location>
</feature>
<organism evidence="4 5">
    <name type="scientific">Rhodobium gokarnense</name>
    <dbReference type="NCBI Taxonomy" id="364296"/>
    <lineage>
        <taxon>Bacteria</taxon>
        <taxon>Pseudomonadati</taxon>
        <taxon>Pseudomonadota</taxon>
        <taxon>Alphaproteobacteria</taxon>
        <taxon>Hyphomicrobiales</taxon>
        <taxon>Rhodobiaceae</taxon>
        <taxon>Rhodobium</taxon>
    </lineage>
</organism>
<dbReference type="EC" id="4.6.1.1" evidence="4"/>
<feature type="transmembrane region" description="Helical" evidence="2">
    <location>
        <begin position="65"/>
        <end position="83"/>
    </location>
</feature>
<dbReference type="InterPro" id="IPR050697">
    <property type="entry name" value="Adenylyl/Guanylyl_Cyclase_3/4"/>
</dbReference>
<feature type="transmembrane region" description="Helical" evidence="2">
    <location>
        <begin position="232"/>
        <end position="251"/>
    </location>
</feature>
<name>A0ABT3H7J4_9HYPH</name>
<feature type="transmembrane region" description="Helical" evidence="2">
    <location>
        <begin position="89"/>
        <end position="109"/>
    </location>
</feature>
<comment type="caution">
    <text evidence="4">The sequence shown here is derived from an EMBL/GenBank/DDBJ whole genome shotgun (WGS) entry which is preliminary data.</text>
</comment>
<keyword evidence="2" id="KW-1133">Transmembrane helix</keyword>
<dbReference type="Pfam" id="PF00211">
    <property type="entry name" value="Guanylate_cyc"/>
    <property type="match status" value="1"/>
</dbReference>
<feature type="domain" description="Guanylate cyclase" evidence="3">
    <location>
        <begin position="298"/>
        <end position="430"/>
    </location>
</feature>
<protein>
    <submittedName>
        <fullName evidence="4">Adenylate cyclase</fullName>
        <ecNumber evidence="4">4.6.1.1</ecNumber>
    </submittedName>
</protein>
<evidence type="ECO:0000313" key="4">
    <source>
        <dbReference type="EMBL" id="MCW2306353.1"/>
    </source>
</evidence>
<dbReference type="PANTHER" id="PTHR43081">
    <property type="entry name" value="ADENYLATE CYCLASE, TERMINAL-DIFFERENTIATION SPECIFIC-RELATED"/>
    <property type="match status" value="1"/>
</dbReference>
<evidence type="ECO:0000256" key="2">
    <source>
        <dbReference type="SAM" id="Phobius"/>
    </source>
</evidence>
<keyword evidence="2" id="KW-0812">Transmembrane</keyword>
<dbReference type="SUPFAM" id="SSF55073">
    <property type="entry name" value="Nucleotide cyclase"/>
    <property type="match status" value="1"/>
</dbReference>
<dbReference type="SMART" id="SM00044">
    <property type="entry name" value="CYCc"/>
    <property type="match status" value="1"/>
</dbReference>
<dbReference type="Gene3D" id="3.30.70.1230">
    <property type="entry name" value="Nucleotide cyclase"/>
    <property type="match status" value="1"/>
</dbReference>
<evidence type="ECO:0000256" key="1">
    <source>
        <dbReference type="SAM" id="MobiDB-lite"/>
    </source>
</evidence>
<proteinExistence type="predicted"/>
<dbReference type="RefSeq" id="WP_264600025.1">
    <property type="nucleotide sequence ID" value="NZ_JAOQNS010000002.1"/>
</dbReference>
<evidence type="ECO:0000259" key="3">
    <source>
        <dbReference type="PROSITE" id="PS50125"/>
    </source>
</evidence>
<dbReference type="GO" id="GO:0004016">
    <property type="term" value="F:adenylate cyclase activity"/>
    <property type="evidence" value="ECO:0007669"/>
    <property type="project" value="UniProtKB-EC"/>
</dbReference>
<keyword evidence="4" id="KW-0456">Lyase</keyword>
<sequence length="488" mass="53408">MVGPSRSRETEDPPLPEPDRKATMSRWLPLKAFRQGSPLFGNDVVDDDLSEGIAREELSGLAYMFWGRIVVLGFLALWVFFTLPLERSGAYLLAIVTFALLGAPPYLLARRGLGGNAVTAVFLLLDAGVLCLILLVPPPFYVEGWTPQINLRLPNILYAGIFLVGMALSYSPTLVVWTGLSLTAAWAAGYLWIASLPGSVTNTSRQMLDGGFTPEEVIRRFLDPQSVSLTVLTNQVIFLLLITSLLTLAVWRSRRLLRRQVAAEAQRSALSRYFSPNIVRELSTSGDALIRPERHQAAVLFADMVGFTGLSEGRSPEALMGLLSEFHGRLARTAFAHDGTVDKYIGDAIMVHFGTPRTRDDDPVRALSCAVAMIADIESWSRERQRFGSEPIHLGIGVHYGDVLVGNIGDERRLEYTILGDAVNVASRLERLTREIGCTLVVSDNLVRAVRQAGGDPAAIAPALKAYPARTVRGRKAPVAIWCDTEPA</sequence>
<gene>
    <name evidence="4" type="ORF">M2319_000672</name>
</gene>
<dbReference type="PROSITE" id="PS50125">
    <property type="entry name" value="GUANYLATE_CYCLASE_2"/>
    <property type="match status" value="1"/>
</dbReference>
<accession>A0ABT3H7J4</accession>
<dbReference type="InterPro" id="IPR029787">
    <property type="entry name" value="Nucleotide_cyclase"/>
</dbReference>
<dbReference type="Proteomes" id="UP001209755">
    <property type="component" value="Unassembled WGS sequence"/>
</dbReference>
<reference evidence="5" key="1">
    <citation type="submission" date="2023-07" db="EMBL/GenBank/DDBJ databases">
        <title>Genome sequencing of Purple Non-Sulfur Bacteria from various extreme environments.</title>
        <authorList>
            <person name="Mayer M."/>
        </authorList>
    </citation>
    <scope>NUCLEOTIDE SEQUENCE [LARGE SCALE GENOMIC DNA]</scope>
    <source>
        <strain evidence="5">DSM 17935</strain>
    </source>
</reference>
<keyword evidence="5" id="KW-1185">Reference proteome</keyword>
<evidence type="ECO:0000313" key="5">
    <source>
        <dbReference type="Proteomes" id="UP001209755"/>
    </source>
</evidence>